<evidence type="ECO:0000313" key="1">
    <source>
        <dbReference type="EMBL" id="GAG86606.1"/>
    </source>
</evidence>
<dbReference type="AlphaFoldDB" id="X1CQS5"/>
<organism evidence="1">
    <name type="scientific">marine sediment metagenome</name>
    <dbReference type="NCBI Taxonomy" id="412755"/>
    <lineage>
        <taxon>unclassified sequences</taxon>
        <taxon>metagenomes</taxon>
        <taxon>ecological metagenomes</taxon>
    </lineage>
</organism>
<sequence>MNYFRLFLSLLAGYLNLSKHKMYTDKQKLTKKLHYETHKEEYIASAKA</sequence>
<protein>
    <submittedName>
        <fullName evidence="1">Uncharacterized protein</fullName>
    </submittedName>
</protein>
<accession>X1CQS5</accession>
<comment type="caution">
    <text evidence="1">The sequence shown here is derived from an EMBL/GenBank/DDBJ whole genome shotgun (WGS) entry which is preliminary data.</text>
</comment>
<gene>
    <name evidence="1" type="ORF">S01H4_32231</name>
</gene>
<dbReference type="EMBL" id="BART01016820">
    <property type="protein sequence ID" value="GAG86606.1"/>
    <property type="molecule type" value="Genomic_DNA"/>
</dbReference>
<name>X1CQS5_9ZZZZ</name>
<proteinExistence type="predicted"/>
<reference evidence="1" key="1">
    <citation type="journal article" date="2014" name="Front. Microbiol.">
        <title>High frequency of phylogenetically diverse reductive dehalogenase-homologous genes in deep subseafloor sedimentary metagenomes.</title>
        <authorList>
            <person name="Kawai M."/>
            <person name="Futagami T."/>
            <person name="Toyoda A."/>
            <person name="Takaki Y."/>
            <person name="Nishi S."/>
            <person name="Hori S."/>
            <person name="Arai W."/>
            <person name="Tsubouchi T."/>
            <person name="Morono Y."/>
            <person name="Uchiyama I."/>
            <person name="Ito T."/>
            <person name="Fujiyama A."/>
            <person name="Inagaki F."/>
            <person name="Takami H."/>
        </authorList>
    </citation>
    <scope>NUCLEOTIDE SEQUENCE</scope>
    <source>
        <strain evidence="1">Expedition CK06-06</strain>
    </source>
</reference>